<evidence type="ECO:0000313" key="1">
    <source>
        <dbReference type="EMBL" id="QFQ12499.1"/>
    </source>
</evidence>
<keyword evidence="2" id="KW-1185">Reference proteome</keyword>
<dbReference type="AlphaFoldDB" id="A0A5P8E632"/>
<organism evidence="1 2">
    <name type="scientific">Pseudoprevotella muciniphila</name>
    <dbReference type="NCBI Taxonomy" id="2133944"/>
    <lineage>
        <taxon>Bacteria</taxon>
        <taxon>Pseudomonadati</taxon>
        <taxon>Bacteroidota</taxon>
        <taxon>Bacteroidia</taxon>
        <taxon>Bacteroidales</taxon>
        <taxon>Prevotellaceae</taxon>
        <taxon>Pseudoprevotella</taxon>
    </lineage>
</organism>
<proteinExistence type="predicted"/>
<sequence>MHMNLNNISLPYPVLGISDDISPLLPTDCVSVSMEQDLRDYTFSINLKFQNEDIERLIKEEKAEYTCEYSCARTMLRICLKSDEPSFTITIPRRSINARLEFNCFVSVKSPISQYANSGFNDDYLGFTFDLEEGDILVAFPQFHYDADIKFDRLQTAGSFMQIKESNLHTEVFYDISGDKIDICLPTSHYQLYCHPKVKGAMEIIHSSLVMNALTYALQNIHDHENTMWARAIDTRLRTEDGFSIDELEDVSKIPSLAQRLLKDPYNRLFNHLILTSTPED</sequence>
<name>A0A5P8E632_9BACT</name>
<dbReference type="Proteomes" id="UP000249375">
    <property type="component" value="Chromosome"/>
</dbReference>
<protein>
    <submittedName>
        <fullName evidence="1">Uncharacterized protein</fullName>
    </submittedName>
</protein>
<evidence type="ECO:0000313" key="2">
    <source>
        <dbReference type="Proteomes" id="UP000249375"/>
    </source>
</evidence>
<dbReference type="EMBL" id="CP033459">
    <property type="protein sequence ID" value="QFQ12499.1"/>
    <property type="molecule type" value="Genomic_DNA"/>
</dbReference>
<reference evidence="1 2" key="1">
    <citation type="submission" date="2018-11" db="EMBL/GenBank/DDBJ databases">
        <authorList>
            <person name="Na S.W."/>
            <person name="Baik M."/>
        </authorList>
    </citation>
    <scope>NUCLEOTIDE SEQUENCE [LARGE SCALE GENOMIC DNA]</scope>
    <source>
        <strain evidence="1 2">E39</strain>
    </source>
</reference>
<dbReference type="KEGG" id="alq:C7Y71_005435"/>
<gene>
    <name evidence="1" type="ORF">C7Y71_005435</name>
</gene>
<accession>A0A5P8E632</accession>